<feature type="domain" description="DDB1- and CUL4-associated factor 12 beta-propeller" evidence="2">
    <location>
        <begin position="45"/>
        <end position="309"/>
    </location>
</feature>
<dbReference type="InterPro" id="IPR001680">
    <property type="entry name" value="WD40_rpt"/>
</dbReference>
<evidence type="ECO:0000313" key="3">
    <source>
        <dbReference type="EMBL" id="GAB1218900.1"/>
    </source>
</evidence>
<dbReference type="Gene3D" id="2.130.10.10">
    <property type="entry name" value="YVTN repeat-like/Quinoprotein amine dehydrogenase"/>
    <property type="match status" value="2"/>
</dbReference>
<gene>
    <name evidence="3" type="ORF">ENUP19_0009G0005</name>
</gene>
<sequence length="373" mass="41925">MLGAIQQRNRNNRYFGISIECEKVFETRIPNFFSTEQIQYPPSDCDKIFASCWINEDTVVLGSKDNQLIVWNVYEKTIKKLKLPNTVINFDRGSGIHDVDYYPSGDSGLLASGSDSPNDIVIFDTILLSPIALLRGHSDWVFGSKFIDEDVLFSGGRDGKLCFWRMDKKPSYYNTCPTNKVHIEQPFFERTIPEVKIRCVGIQRMKKICYALTSEGTVGMWDAELMEPIHDEQLEDSYELVTMDVKQDGNVIAVGSRSFTTILDPRDKNEVVIIGHVDVNWGVRSVLFLDNYLVIGGGSGSVSFVDMRKPGNYKHTIYHKCSGTVRNTFPDMNETDIPQAVYTISSNPSKTNLFVGGGPLLVGVSGYFGSVWN</sequence>
<evidence type="ECO:0000259" key="2">
    <source>
        <dbReference type="Pfam" id="PF23760"/>
    </source>
</evidence>
<dbReference type="Pfam" id="PF23760">
    <property type="entry name" value="Beta-prop_DCAF12"/>
    <property type="match status" value="1"/>
</dbReference>
<protein>
    <recommendedName>
        <fullName evidence="2">DDB1- and CUL4-associated factor 12 beta-propeller domain-containing protein</fullName>
    </recommendedName>
</protein>
<evidence type="ECO:0000256" key="1">
    <source>
        <dbReference type="PROSITE-ProRule" id="PRU00221"/>
    </source>
</evidence>
<name>A0ABQ0D7S7_9EUKA</name>
<dbReference type="EMBL" id="BAAFRS010000009">
    <property type="protein sequence ID" value="GAB1218900.1"/>
    <property type="molecule type" value="Genomic_DNA"/>
</dbReference>
<dbReference type="PANTHER" id="PTHR19855:SF11">
    <property type="entry name" value="RIBOSOME BIOGENESIS PROTEIN WDR12"/>
    <property type="match status" value="1"/>
</dbReference>
<dbReference type="InterPro" id="IPR036322">
    <property type="entry name" value="WD40_repeat_dom_sf"/>
</dbReference>
<reference evidence="3 4" key="1">
    <citation type="journal article" date="2019" name="PLoS Negl. Trop. Dis.">
        <title>Whole genome sequencing of Entamoeba nuttalli reveals mammalian host-related molecular signatures and a novel octapeptide-repeat surface protein.</title>
        <authorList>
            <person name="Tanaka M."/>
            <person name="Makiuchi T."/>
            <person name="Komiyama T."/>
            <person name="Shiina T."/>
            <person name="Osaki K."/>
            <person name="Tachibana H."/>
        </authorList>
    </citation>
    <scope>NUCLEOTIDE SEQUENCE [LARGE SCALE GENOMIC DNA]</scope>
    <source>
        <strain evidence="3 4">P19-061405</strain>
    </source>
</reference>
<accession>A0ABQ0D7S7</accession>
<comment type="caution">
    <text evidence="3">The sequence shown here is derived from an EMBL/GenBank/DDBJ whole genome shotgun (WGS) entry which is preliminary data.</text>
</comment>
<organism evidence="3 4">
    <name type="scientific">Entamoeba nuttalli</name>
    <dbReference type="NCBI Taxonomy" id="412467"/>
    <lineage>
        <taxon>Eukaryota</taxon>
        <taxon>Amoebozoa</taxon>
        <taxon>Evosea</taxon>
        <taxon>Archamoebae</taxon>
        <taxon>Mastigamoebida</taxon>
        <taxon>Entamoebidae</taxon>
        <taxon>Entamoeba</taxon>
    </lineage>
</organism>
<dbReference type="InterPro" id="IPR015943">
    <property type="entry name" value="WD40/YVTN_repeat-like_dom_sf"/>
</dbReference>
<feature type="repeat" description="WD" evidence="1">
    <location>
        <begin position="134"/>
        <end position="174"/>
    </location>
</feature>
<dbReference type="PANTHER" id="PTHR19855">
    <property type="entry name" value="WD40 REPEAT PROTEIN 12, 37"/>
    <property type="match status" value="1"/>
</dbReference>
<dbReference type="PROSITE" id="PS50082">
    <property type="entry name" value="WD_REPEATS_2"/>
    <property type="match status" value="1"/>
</dbReference>
<dbReference type="InterPro" id="IPR056151">
    <property type="entry name" value="Beta-prop_DCAF12"/>
</dbReference>
<proteinExistence type="predicted"/>
<keyword evidence="1" id="KW-0853">WD repeat</keyword>
<evidence type="ECO:0000313" key="4">
    <source>
        <dbReference type="Proteomes" id="UP001628156"/>
    </source>
</evidence>
<dbReference type="SUPFAM" id="SSF50978">
    <property type="entry name" value="WD40 repeat-like"/>
    <property type="match status" value="1"/>
</dbReference>
<dbReference type="Proteomes" id="UP001628156">
    <property type="component" value="Unassembled WGS sequence"/>
</dbReference>
<dbReference type="SMART" id="SM00320">
    <property type="entry name" value="WD40"/>
    <property type="match status" value="4"/>
</dbReference>
<keyword evidence="4" id="KW-1185">Reference proteome</keyword>